<evidence type="ECO:0000313" key="3">
    <source>
        <dbReference type="Proteomes" id="UP000294003"/>
    </source>
</evidence>
<keyword evidence="3" id="KW-1185">Reference proteome</keyword>
<reference evidence="2 3" key="1">
    <citation type="submission" date="2018-06" db="EMBL/GenBank/DDBJ databases">
        <title>Complete Genomes of Monosporascus.</title>
        <authorList>
            <person name="Robinson A.J."/>
            <person name="Natvig D.O."/>
        </authorList>
    </citation>
    <scope>NUCLEOTIDE SEQUENCE [LARGE SCALE GENOMIC DNA]</scope>
    <source>
        <strain evidence="2 3">CBS 609.92</strain>
    </source>
</reference>
<organism evidence="2 3">
    <name type="scientific">Monosporascus cannonballus</name>
    <dbReference type="NCBI Taxonomy" id="155416"/>
    <lineage>
        <taxon>Eukaryota</taxon>
        <taxon>Fungi</taxon>
        <taxon>Dikarya</taxon>
        <taxon>Ascomycota</taxon>
        <taxon>Pezizomycotina</taxon>
        <taxon>Sordariomycetes</taxon>
        <taxon>Xylariomycetidae</taxon>
        <taxon>Xylariales</taxon>
        <taxon>Xylariales incertae sedis</taxon>
        <taxon>Monosporascus</taxon>
    </lineage>
</organism>
<evidence type="ECO:0000256" key="1">
    <source>
        <dbReference type="ARBA" id="ARBA00022898"/>
    </source>
</evidence>
<accession>A0ABY0HFZ9</accession>
<evidence type="ECO:0000313" key="2">
    <source>
        <dbReference type="EMBL" id="RYO89841.1"/>
    </source>
</evidence>
<keyword evidence="1" id="KW-0663">Pyridoxal phosphate</keyword>
<protein>
    <submittedName>
        <fullName evidence="2">Uncharacterized protein</fullName>
    </submittedName>
</protein>
<dbReference type="EMBL" id="QJNS01000066">
    <property type="protein sequence ID" value="RYO89841.1"/>
    <property type="molecule type" value="Genomic_DNA"/>
</dbReference>
<dbReference type="Pfam" id="PF12311">
    <property type="entry name" value="DUF3632"/>
    <property type="match status" value="1"/>
</dbReference>
<dbReference type="InterPro" id="IPR022085">
    <property type="entry name" value="OpdG"/>
</dbReference>
<proteinExistence type="predicted"/>
<name>A0ABY0HFZ9_9PEZI</name>
<dbReference type="Proteomes" id="UP000294003">
    <property type="component" value="Unassembled WGS sequence"/>
</dbReference>
<dbReference type="PANTHER" id="PTHR43092">
    <property type="entry name" value="L-CYSTEINE DESULFHYDRASE"/>
    <property type="match status" value="1"/>
</dbReference>
<sequence length="295" mass="33459">MEPNGYFVRLFKKVSTTDNTPYLCVSAAPKFREDVCGGKEQIRRYCKWIAAEGGRRLAEILGTDVLGSLSADDSWSCSFTNIRLPLDLRELEGARGDDGRRIAKWIQEKTPKEYETYIPTKFYQGQFWSRISGQIYLTVDDFEAAGKILLELSATSDEDREAASNPEHAQRWIKMSALYDHMHALNGGMLSTYCTWTMRDGFESAPPTHYAAPDCHVSATARWILYSGQTIPRAISVSPEDDDSLLRGREPRTLDAWRRWKAGFTAAENEESLQHWTGQLAKNSATLMGRSRLPW</sequence>
<gene>
    <name evidence="2" type="ORF">DL762_003025</name>
</gene>
<comment type="caution">
    <text evidence="2">The sequence shown here is derived from an EMBL/GenBank/DDBJ whole genome shotgun (WGS) entry which is preliminary data.</text>
</comment>
<dbReference type="PANTHER" id="PTHR43092:SF2">
    <property type="entry name" value="HERCYNYLCYSTEINE SULFOXIDE LYASE"/>
    <property type="match status" value="1"/>
</dbReference>